<dbReference type="EMBL" id="JAPNKE010000002">
    <property type="protein sequence ID" value="MCY1010457.1"/>
    <property type="molecule type" value="Genomic_DNA"/>
</dbReference>
<dbReference type="AlphaFoldDB" id="A0A9X3EUC9"/>
<name>A0A9X3EUC9_9BACT</name>
<proteinExistence type="predicted"/>
<dbReference type="RefSeq" id="WP_267773412.1">
    <property type="nucleotide sequence ID" value="NZ_JAPNKE010000002.1"/>
</dbReference>
<comment type="caution">
    <text evidence="1">The sequence shown here is derived from an EMBL/GenBank/DDBJ whole genome shotgun (WGS) entry which is preliminary data.</text>
</comment>
<protein>
    <submittedName>
        <fullName evidence="1">Uncharacterized protein</fullName>
    </submittedName>
</protein>
<reference evidence="1" key="1">
    <citation type="submission" date="2022-11" db="EMBL/GenBank/DDBJ databases">
        <title>Minimal conservation of predation-associated metabolite biosynthetic gene clusters underscores biosynthetic potential of Myxococcota including descriptions for ten novel species: Archangium lansinium sp. nov., Myxococcus landrumus sp. nov., Nannocystis bai.</title>
        <authorList>
            <person name="Ahearne A."/>
            <person name="Stevens C."/>
            <person name="Phillips K."/>
        </authorList>
    </citation>
    <scope>NUCLEOTIDE SEQUENCE</scope>
    <source>
        <strain evidence="1">Na p29</strain>
    </source>
</reference>
<evidence type="ECO:0000313" key="1">
    <source>
        <dbReference type="EMBL" id="MCY1010457.1"/>
    </source>
</evidence>
<organism evidence="1 2">
    <name type="scientific">Nannocystis pusilla</name>
    <dbReference type="NCBI Taxonomy" id="889268"/>
    <lineage>
        <taxon>Bacteria</taxon>
        <taxon>Pseudomonadati</taxon>
        <taxon>Myxococcota</taxon>
        <taxon>Polyangia</taxon>
        <taxon>Nannocystales</taxon>
        <taxon>Nannocystaceae</taxon>
        <taxon>Nannocystis</taxon>
    </lineage>
</organism>
<dbReference type="Proteomes" id="UP001150924">
    <property type="component" value="Unassembled WGS sequence"/>
</dbReference>
<accession>A0A9X3EUC9</accession>
<keyword evidence="2" id="KW-1185">Reference proteome</keyword>
<gene>
    <name evidence="1" type="ORF">OV079_33800</name>
</gene>
<evidence type="ECO:0000313" key="2">
    <source>
        <dbReference type="Proteomes" id="UP001150924"/>
    </source>
</evidence>
<sequence>MLSSTKELESSDDSEVAPVVGEVDEVDDEPLVVVLASPVVSPSAVPGPCPSLVASVPPVG</sequence>